<reference evidence="4" key="1">
    <citation type="submission" date="2016-06" db="UniProtKB">
        <authorList>
            <consortium name="WormBaseParasite"/>
        </authorList>
    </citation>
    <scope>IDENTIFICATION</scope>
</reference>
<organism evidence="4">
    <name type="scientific">Onchocerca flexuosa</name>
    <dbReference type="NCBI Taxonomy" id="387005"/>
    <lineage>
        <taxon>Eukaryota</taxon>
        <taxon>Metazoa</taxon>
        <taxon>Ecdysozoa</taxon>
        <taxon>Nematoda</taxon>
        <taxon>Chromadorea</taxon>
        <taxon>Rhabditida</taxon>
        <taxon>Spirurina</taxon>
        <taxon>Spiruromorpha</taxon>
        <taxon>Filarioidea</taxon>
        <taxon>Onchocercidae</taxon>
        <taxon>Onchocerca</taxon>
    </lineage>
</organism>
<sequence length="111" mass="13080">MQKRKREEERCKKQAMLAGSLAGIVSSGNNYHANFVIQKPEKTERNRNDKGKEEKEEAKRVYMATINQKPDVSNLLINDLKIKIQELHSHICKLEALKYDLEKRHERQLYD</sequence>
<evidence type="ECO:0000313" key="2">
    <source>
        <dbReference type="EMBL" id="VDO81884.1"/>
    </source>
</evidence>
<dbReference type="InterPro" id="IPR038077">
    <property type="entry name" value="Troponin_sf"/>
</dbReference>
<dbReference type="SUPFAM" id="SSF90250">
    <property type="entry name" value="Troponin coil-coiled subunits"/>
    <property type="match status" value="1"/>
</dbReference>
<dbReference type="GO" id="GO:0045214">
    <property type="term" value="P:sarcomere organization"/>
    <property type="evidence" value="ECO:0007669"/>
    <property type="project" value="TreeGrafter"/>
</dbReference>
<gene>
    <name evidence="2" type="ORF">OFLC_LOCUS12096</name>
</gene>
<feature type="compositionally biased region" description="Basic and acidic residues" evidence="1">
    <location>
        <begin position="39"/>
        <end position="57"/>
    </location>
</feature>
<dbReference type="PANTHER" id="PTHR11521:SF1">
    <property type="entry name" value="TROPONIN T, SKELETAL MUSCLE"/>
    <property type="match status" value="1"/>
</dbReference>
<dbReference type="Proteomes" id="UP000267606">
    <property type="component" value="Unassembled WGS sequence"/>
</dbReference>
<dbReference type="WBParaSite" id="OFLC_0001209701-mRNA-1">
    <property type="protein sequence ID" value="OFLC_0001209701-mRNA-1"/>
    <property type="gene ID" value="OFLC_0001209701"/>
</dbReference>
<dbReference type="AlphaFoldDB" id="A0A183HX85"/>
<evidence type="ECO:0000313" key="4">
    <source>
        <dbReference type="WBParaSite" id="OFLC_0001209701-mRNA-1"/>
    </source>
</evidence>
<evidence type="ECO:0000313" key="3">
    <source>
        <dbReference type="Proteomes" id="UP000267606"/>
    </source>
</evidence>
<proteinExistence type="predicted"/>
<dbReference type="GO" id="GO:0006936">
    <property type="term" value="P:muscle contraction"/>
    <property type="evidence" value="ECO:0007669"/>
    <property type="project" value="TreeGrafter"/>
</dbReference>
<feature type="region of interest" description="Disordered" evidence="1">
    <location>
        <begin position="35"/>
        <end position="57"/>
    </location>
</feature>
<reference evidence="2 3" key="2">
    <citation type="submission" date="2018-11" db="EMBL/GenBank/DDBJ databases">
        <authorList>
            <consortium name="Pathogen Informatics"/>
        </authorList>
    </citation>
    <scope>NUCLEOTIDE SEQUENCE [LARGE SCALE GENOMIC DNA]</scope>
</reference>
<dbReference type="GO" id="GO:0005861">
    <property type="term" value="C:troponin complex"/>
    <property type="evidence" value="ECO:0007669"/>
    <property type="project" value="InterPro"/>
</dbReference>
<dbReference type="GO" id="GO:0006937">
    <property type="term" value="P:regulation of muscle contraction"/>
    <property type="evidence" value="ECO:0007669"/>
    <property type="project" value="InterPro"/>
</dbReference>
<accession>A0A183HX85</accession>
<dbReference type="InterPro" id="IPR027707">
    <property type="entry name" value="TNNT"/>
</dbReference>
<evidence type="ECO:0000256" key="1">
    <source>
        <dbReference type="SAM" id="MobiDB-lite"/>
    </source>
</evidence>
<dbReference type="EMBL" id="UZAJ01018333">
    <property type="protein sequence ID" value="VDO81884.1"/>
    <property type="molecule type" value="Genomic_DNA"/>
</dbReference>
<dbReference type="GO" id="GO:0005523">
    <property type="term" value="F:tropomyosin binding"/>
    <property type="evidence" value="ECO:0007669"/>
    <property type="project" value="TreeGrafter"/>
</dbReference>
<keyword evidence="3" id="KW-1185">Reference proteome</keyword>
<dbReference type="PANTHER" id="PTHR11521">
    <property type="entry name" value="TROPONIN T"/>
    <property type="match status" value="1"/>
</dbReference>
<protein>
    <submittedName>
        <fullName evidence="2 4">Uncharacterized protein</fullName>
    </submittedName>
</protein>
<dbReference type="STRING" id="387005.A0A183HX85"/>
<dbReference type="Gene3D" id="1.20.5.350">
    <property type="match status" value="1"/>
</dbReference>
<name>A0A183HX85_9BILA</name>